<evidence type="ECO:0000313" key="1">
    <source>
        <dbReference type="EMBL" id="RTR33246.1"/>
    </source>
</evidence>
<name>A0A431WCK4_9GAMM</name>
<gene>
    <name evidence="1" type="ORF">EKG39_05720</name>
</gene>
<dbReference type="EMBL" id="RXNV01000002">
    <property type="protein sequence ID" value="RTR33246.1"/>
    <property type="molecule type" value="Genomic_DNA"/>
</dbReference>
<accession>A0A431WCK4</accession>
<dbReference type="Proteomes" id="UP000282060">
    <property type="component" value="Unassembled WGS sequence"/>
</dbReference>
<dbReference type="InterPro" id="IPR001539">
    <property type="entry name" value="Peptidase_U32"/>
</dbReference>
<sequence>MKNQFELLAPGGDIDSIKAAIVAGADAIYCGLDHFNARTRAANISFDDLNGILRLAHKNNCQIFLTLNIIILESELPALIRLLNELVNTGIDGVIVQDLGLFYILSRYYKTLDVHASTQVTTHNEGQILFLNKLGAGRTNLSRELNIDEIKQLTNVSHQNDMMTEVFVHGSNCIGFSGLCYISSAHGGNSGNRGRCSQPCRDQYQTTRAGKDFPLNLKDNSAFSDIAALGEAGVDSLKIEGRIKKFDYVYTVVSSWREQIQSYSQHKSIKSENEDLYKVFNRDFTNAYLKGDINKHMFIDNPRGNSVQHFTAIKGYNTEAEVQSVKQSLYDEKTVLIQSVKEKIKDLNIGKTPLIISFSGELDTPLTVSVQTQEKKFTVHSDTNLFQGGKYTLDDADIKQRFKSLNNAKYQITAFNTEGLDSDLFLAFKELTALKNRIEYHLNGEQASIKPITLDKLTKRRQVAKAKLSVLISSTKDLNLCDTSDAEIYYQLPDCIESQYSQLIELFSANERLIPWFPAILIGENYRAGVKLLKAIKPKLIVTNNTGIAHAAFENRINWIAGPYLNITNSYSLLAMKEEFNCYGSFISNEINKKQIKHIAGTDDMKLYYSIYHPILLLTSRQCLFHQTTGCHKESMDADCLNECKKSVSIVNLKETAFVIDKQMGEHNNMYGSQHFLNTEIVSDIPDMFSSFFVDLRGIRTNTRSGRDKSKLVQLFKDLLDGQLDAETELHQLIGHVTDTQYRKGL</sequence>
<dbReference type="AlphaFoldDB" id="A0A431WCK4"/>
<comment type="caution">
    <text evidence="1">The sequence shown here is derived from an EMBL/GenBank/DDBJ whole genome shotgun (WGS) entry which is preliminary data.</text>
</comment>
<dbReference type="InterPro" id="IPR051454">
    <property type="entry name" value="RNA/ubiquinone_mod_enzymes"/>
</dbReference>
<organism evidence="1 2">
    <name type="scientific">Shewanella atlantica</name>
    <dbReference type="NCBI Taxonomy" id="271099"/>
    <lineage>
        <taxon>Bacteria</taxon>
        <taxon>Pseudomonadati</taxon>
        <taxon>Pseudomonadota</taxon>
        <taxon>Gammaproteobacteria</taxon>
        <taxon>Alteromonadales</taxon>
        <taxon>Shewanellaceae</taxon>
        <taxon>Shewanella</taxon>
    </lineage>
</organism>
<reference evidence="1 2" key="1">
    <citation type="submission" date="2018-12" db="EMBL/GenBank/DDBJ databases">
        <authorList>
            <person name="Yu L."/>
        </authorList>
    </citation>
    <scope>NUCLEOTIDE SEQUENCE [LARGE SCALE GENOMIC DNA]</scope>
    <source>
        <strain evidence="1 2">HAW-EB5</strain>
    </source>
</reference>
<dbReference type="PANTHER" id="PTHR30217">
    <property type="entry name" value="PEPTIDASE U32 FAMILY"/>
    <property type="match status" value="1"/>
</dbReference>
<evidence type="ECO:0000313" key="2">
    <source>
        <dbReference type="Proteomes" id="UP000282060"/>
    </source>
</evidence>
<keyword evidence="2" id="KW-1185">Reference proteome</keyword>
<dbReference type="Pfam" id="PF01136">
    <property type="entry name" value="Peptidase_U32"/>
    <property type="match status" value="2"/>
</dbReference>
<proteinExistence type="predicted"/>
<dbReference type="PANTHER" id="PTHR30217:SF10">
    <property type="entry name" value="23S RRNA 5-HYDROXYCYTIDINE C2501 SYNTHASE"/>
    <property type="match status" value="1"/>
</dbReference>
<protein>
    <submittedName>
        <fullName evidence="1">U32 family peptidase</fullName>
    </submittedName>
</protein>
<dbReference type="OrthoDB" id="9807498at2"/>
<dbReference type="RefSeq" id="WP_126504803.1">
    <property type="nucleotide sequence ID" value="NZ_RXNV01000002.1"/>
</dbReference>